<dbReference type="SMART" id="SM00345">
    <property type="entry name" value="HTH_GNTR"/>
    <property type="match status" value="1"/>
</dbReference>
<comment type="caution">
    <text evidence="6">The sequence shown here is derived from an EMBL/GenBank/DDBJ whole genome shotgun (WGS) entry which is preliminary data.</text>
</comment>
<protein>
    <submittedName>
        <fullName evidence="6">GntR family transcriptional regulator</fullName>
    </submittedName>
</protein>
<dbReference type="Gene3D" id="1.10.10.10">
    <property type="entry name" value="Winged helix-like DNA-binding domain superfamily/Winged helix DNA-binding domain"/>
    <property type="match status" value="1"/>
</dbReference>
<keyword evidence="3" id="KW-0804">Transcription</keyword>
<dbReference type="PROSITE" id="PS50949">
    <property type="entry name" value="HTH_GNTR"/>
    <property type="match status" value="1"/>
</dbReference>
<dbReference type="EMBL" id="BMYS01000004">
    <property type="protein sequence ID" value="GGW81011.1"/>
    <property type="molecule type" value="Genomic_DNA"/>
</dbReference>
<dbReference type="PANTHER" id="PTHR43537">
    <property type="entry name" value="TRANSCRIPTIONAL REGULATOR, GNTR FAMILY"/>
    <property type="match status" value="1"/>
</dbReference>
<dbReference type="GO" id="GO:0043565">
    <property type="term" value="F:sequence-specific DNA binding"/>
    <property type="evidence" value="ECO:0007669"/>
    <property type="project" value="InterPro"/>
</dbReference>
<feature type="domain" description="HTH gntR-type" evidence="5">
    <location>
        <begin position="26"/>
        <end position="93"/>
    </location>
</feature>
<organism evidence="6 7">
    <name type="scientific">Advenella faeciporci</name>
    <dbReference type="NCBI Taxonomy" id="797535"/>
    <lineage>
        <taxon>Bacteria</taxon>
        <taxon>Pseudomonadati</taxon>
        <taxon>Pseudomonadota</taxon>
        <taxon>Betaproteobacteria</taxon>
        <taxon>Burkholderiales</taxon>
        <taxon>Alcaligenaceae</taxon>
    </lineage>
</organism>
<keyword evidence="1" id="KW-0805">Transcription regulation</keyword>
<dbReference type="Pfam" id="PF00392">
    <property type="entry name" value="GntR"/>
    <property type="match status" value="1"/>
</dbReference>
<dbReference type="Proteomes" id="UP000608345">
    <property type="component" value="Unassembled WGS sequence"/>
</dbReference>
<dbReference type="SMART" id="SM00895">
    <property type="entry name" value="FCD"/>
    <property type="match status" value="1"/>
</dbReference>
<dbReference type="PRINTS" id="PR00035">
    <property type="entry name" value="HTHGNTR"/>
</dbReference>
<evidence type="ECO:0000313" key="6">
    <source>
        <dbReference type="EMBL" id="GGW81011.1"/>
    </source>
</evidence>
<dbReference type="CDD" id="cd07377">
    <property type="entry name" value="WHTH_GntR"/>
    <property type="match status" value="1"/>
</dbReference>
<dbReference type="InterPro" id="IPR000485">
    <property type="entry name" value="AsnC-type_HTH_dom"/>
</dbReference>
<dbReference type="InterPro" id="IPR036388">
    <property type="entry name" value="WH-like_DNA-bd_sf"/>
</dbReference>
<sequence length="235" mass="26107">MARKAKPGPQPVNHDSNVPEASDRGVSLGDQAYNYIIQSLENGTMPPGTRLREAELAAEIGLSRTPIREALNQLVSEGLVVNDPKRGLIITELDQSMVGELYEMRRVLESTAAALAARHATDVEIAVLKQIIEQDKTSDDPAFLAKNNRLFHQTLYQCAHNRFLLKTLQVLQNAMLLLGKSTLAESGRPSTSYEEHAQLIEALEQRNPEKAQEIASQHISEAYKVRLSRFLLNQA</sequence>
<dbReference type="InterPro" id="IPR011711">
    <property type="entry name" value="GntR_C"/>
</dbReference>
<reference evidence="6" key="1">
    <citation type="journal article" date="2014" name="Int. J. Syst. Evol. Microbiol.">
        <title>Complete genome sequence of Corynebacterium casei LMG S-19264T (=DSM 44701T), isolated from a smear-ripened cheese.</title>
        <authorList>
            <consortium name="US DOE Joint Genome Institute (JGI-PGF)"/>
            <person name="Walter F."/>
            <person name="Albersmeier A."/>
            <person name="Kalinowski J."/>
            <person name="Ruckert C."/>
        </authorList>
    </citation>
    <scope>NUCLEOTIDE SEQUENCE</scope>
    <source>
        <strain evidence="6">KCTC 23732</strain>
    </source>
</reference>
<dbReference type="InterPro" id="IPR008920">
    <property type="entry name" value="TF_FadR/GntR_C"/>
</dbReference>
<evidence type="ECO:0000256" key="3">
    <source>
        <dbReference type="ARBA" id="ARBA00023163"/>
    </source>
</evidence>
<dbReference type="Gene3D" id="1.20.120.530">
    <property type="entry name" value="GntR ligand-binding domain-like"/>
    <property type="match status" value="1"/>
</dbReference>
<dbReference type="InterPro" id="IPR000524">
    <property type="entry name" value="Tscrpt_reg_HTH_GntR"/>
</dbReference>
<dbReference type="PANTHER" id="PTHR43537:SF49">
    <property type="entry name" value="TRANSCRIPTIONAL REGULATORY PROTEIN"/>
    <property type="match status" value="1"/>
</dbReference>
<proteinExistence type="predicted"/>
<evidence type="ECO:0000313" key="7">
    <source>
        <dbReference type="Proteomes" id="UP000608345"/>
    </source>
</evidence>
<reference evidence="6" key="2">
    <citation type="submission" date="2020-09" db="EMBL/GenBank/DDBJ databases">
        <authorList>
            <person name="Sun Q."/>
            <person name="Kim S."/>
        </authorList>
    </citation>
    <scope>NUCLEOTIDE SEQUENCE</scope>
    <source>
        <strain evidence="6">KCTC 23732</strain>
    </source>
</reference>
<evidence type="ECO:0000256" key="1">
    <source>
        <dbReference type="ARBA" id="ARBA00023015"/>
    </source>
</evidence>
<accession>A0A918JIG0</accession>
<evidence type="ECO:0000256" key="4">
    <source>
        <dbReference type="SAM" id="MobiDB-lite"/>
    </source>
</evidence>
<evidence type="ECO:0000256" key="2">
    <source>
        <dbReference type="ARBA" id="ARBA00023125"/>
    </source>
</evidence>
<feature type="region of interest" description="Disordered" evidence="4">
    <location>
        <begin position="1"/>
        <end position="24"/>
    </location>
</feature>
<dbReference type="SUPFAM" id="SSF48008">
    <property type="entry name" value="GntR ligand-binding domain-like"/>
    <property type="match status" value="1"/>
</dbReference>
<dbReference type="SUPFAM" id="SSF46785">
    <property type="entry name" value="Winged helix' DNA-binding domain"/>
    <property type="match status" value="1"/>
</dbReference>
<dbReference type="GO" id="GO:0003700">
    <property type="term" value="F:DNA-binding transcription factor activity"/>
    <property type="evidence" value="ECO:0007669"/>
    <property type="project" value="InterPro"/>
</dbReference>
<dbReference type="InterPro" id="IPR036390">
    <property type="entry name" value="WH_DNA-bd_sf"/>
</dbReference>
<dbReference type="PRINTS" id="PR00033">
    <property type="entry name" value="HTHASNC"/>
</dbReference>
<dbReference type="RefSeq" id="WP_189384216.1">
    <property type="nucleotide sequence ID" value="NZ_BAABFY010000056.1"/>
</dbReference>
<name>A0A918JIG0_9BURK</name>
<gene>
    <name evidence="6" type="ORF">GCM10011450_08500</name>
</gene>
<keyword evidence="7" id="KW-1185">Reference proteome</keyword>
<dbReference type="Pfam" id="PF07729">
    <property type="entry name" value="FCD"/>
    <property type="match status" value="1"/>
</dbReference>
<evidence type="ECO:0000259" key="5">
    <source>
        <dbReference type="PROSITE" id="PS50949"/>
    </source>
</evidence>
<dbReference type="AlphaFoldDB" id="A0A918JIG0"/>
<keyword evidence="2" id="KW-0238">DNA-binding</keyword>